<feature type="domain" description="OB" evidence="1">
    <location>
        <begin position="15"/>
        <end position="80"/>
    </location>
</feature>
<accession>X1T573</accession>
<dbReference type="InterPro" id="IPR004365">
    <property type="entry name" value="NA-bd_OB_tRNA"/>
</dbReference>
<dbReference type="AlphaFoldDB" id="X1T573"/>
<evidence type="ECO:0000313" key="2">
    <source>
        <dbReference type="EMBL" id="GAI86516.1"/>
    </source>
</evidence>
<protein>
    <recommendedName>
        <fullName evidence="1">OB domain-containing protein</fullName>
    </recommendedName>
</protein>
<dbReference type="Gene3D" id="2.40.50.140">
    <property type="entry name" value="Nucleic acid-binding proteins"/>
    <property type="match status" value="1"/>
</dbReference>
<dbReference type="GO" id="GO:0003676">
    <property type="term" value="F:nucleic acid binding"/>
    <property type="evidence" value="ECO:0007669"/>
    <property type="project" value="InterPro"/>
</dbReference>
<dbReference type="Pfam" id="PF01336">
    <property type="entry name" value="tRNA_anti-codon"/>
    <property type="match status" value="1"/>
</dbReference>
<gene>
    <name evidence="2" type="ORF">S12H4_15226</name>
</gene>
<name>X1T573_9ZZZZ</name>
<dbReference type="EMBL" id="BARW01007301">
    <property type="protein sequence ID" value="GAI86516.1"/>
    <property type="molecule type" value="Genomic_DNA"/>
</dbReference>
<dbReference type="InterPro" id="IPR012340">
    <property type="entry name" value="NA-bd_OB-fold"/>
</dbReference>
<evidence type="ECO:0000259" key="1">
    <source>
        <dbReference type="Pfam" id="PF01336"/>
    </source>
</evidence>
<comment type="caution">
    <text evidence="2">The sequence shown here is derived from an EMBL/GenBank/DDBJ whole genome shotgun (WGS) entry which is preliminary data.</text>
</comment>
<organism evidence="2">
    <name type="scientific">marine sediment metagenome</name>
    <dbReference type="NCBI Taxonomy" id="412755"/>
    <lineage>
        <taxon>unclassified sequences</taxon>
        <taxon>metagenomes</taxon>
        <taxon>ecological metagenomes</taxon>
    </lineage>
</organism>
<proteinExistence type="predicted"/>
<reference evidence="2" key="1">
    <citation type="journal article" date="2014" name="Front. Microbiol.">
        <title>High frequency of phylogenetically diverse reductive dehalogenase-homologous genes in deep subseafloor sedimentary metagenomes.</title>
        <authorList>
            <person name="Kawai M."/>
            <person name="Futagami T."/>
            <person name="Toyoda A."/>
            <person name="Takaki Y."/>
            <person name="Nishi S."/>
            <person name="Hori S."/>
            <person name="Arai W."/>
            <person name="Tsubouchi T."/>
            <person name="Morono Y."/>
            <person name="Uchiyama I."/>
            <person name="Ito T."/>
            <person name="Fujiyama A."/>
            <person name="Inagaki F."/>
            <person name="Takami H."/>
        </authorList>
    </citation>
    <scope>NUCLEOTIDE SEQUENCE</scope>
    <source>
        <strain evidence="2">Expedition CK06-06</strain>
    </source>
</reference>
<sequence>MKRSYIKEVKTGESVLLKGWVHNIRELGKVKFLLLRDMTGIIQITAHKNKTDKTTFGLMASIPRESAIIVKGEAKANKKAPKGNVSNFANPEFIPLL</sequence>
<dbReference type="SUPFAM" id="SSF50249">
    <property type="entry name" value="Nucleic acid-binding proteins"/>
    <property type="match status" value="1"/>
</dbReference>